<dbReference type="EMBL" id="CP018477">
    <property type="protein sequence ID" value="ASV76578.1"/>
    <property type="molecule type" value="Genomic_DNA"/>
</dbReference>
<gene>
    <name evidence="1" type="ORF">THTE_3977</name>
</gene>
<keyword evidence="2" id="KW-1185">Reference proteome</keyword>
<dbReference type="AlphaFoldDB" id="A0A286RKV7"/>
<reference evidence="1 2" key="1">
    <citation type="journal article" name="Front. Microbiol.">
        <title>Sugar Metabolism of the First Thermophilic Planctomycete Thermogutta terrifontis: Comparative Genomic and Transcriptomic Approaches.</title>
        <authorList>
            <person name="Elcheninov A.G."/>
            <person name="Menzel P."/>
            <person name="Gudbergsdottir S.R."/>
            <person name="Slesarev A.I."/>
            <person name="Kadnikov V.V."/>
            <person name="Krogh A."/>
            <person name="Bonch-Osmolovskaya E.A."/>
            <person name="Peng X."/>
            <person name="Kublanov I.V."/>
        </authorList>
    </citation>
    <scope>NUCLEOTIDE SEQUENCE [LARGE SCALE GENOMIC DNA]</scope>
    <source>
        <strain evidence="1 2">R1</strain>
    </source>
</reference>
<proteinExistence type="predicted"/>
<dbReference type="Proteomes" id="UP000215086">
    <property type="component" value="Chromosome"/>
</dbReference>
<name>A0A286RKV7_9BACT</name>
<dbReference type="KEGG" id="ttf:THTE_3977"/>
<protein>
    <submittedName>
        <fullName evidence="1">Uncharacterized protein</fullName>
    </submittedName>
</protein>
<evidence type="ECO:0000313" key="2">
    <source>
        <dbReference type="Proteomes" id="UP000215086"/>
    </source>
</evidence>
<sequence length="39" mass="4182">MAKTDLTGRSLPKVPPKFRRGTLVVPDAAQDVLQVSAAF</sequence>
<organism evidence="1 2">
    <name type="scientific">Thermogutta terrifontis</name>
    <dbReference type="NCBI Taxonomy" id="1331910"/>
    <lineage>
        <taxon>Bacteria</taxon>
        <taxon>Pseudomonadati</taxon>
        <taxon>Planctomycetota</taxon>
        <taxon>Planctomycetia</taxon>
        <taxon>Pirellulales</taxon>
        <taxon>Thermoguttaceae</taxon>
        <taxon>Thermogutta</taxon>
    </lineage>
</organism>
<accession>A0A286RKV7</accession>
<evidence type="ECO:0000313" key="1">
    <source>
        <dbReference type="EMBL" id="ASV76578.1"/>
    </source>
</evidence>